<dbReference type="Proteomes" id="UP000507245">
    <property type="component" value="Unassembled WGS sequence"/>
</dbReference>
<keyword evidence="5" id="KW-1185">Reference proteome</keyword>
<name>A0A6J5VPR8_PRUAR</name>
<evidence type="ECO:0000313" key="2">
    <source>
        <dbReference type="EMBL" id="CAB4290956.1"/>
    </source>
</evidence>
<evidence type="ECO:0000256" key="1">
    <source>
        <dbReference type="SAM" id="Phobius"/>
    </source>
</evidence>
<accession>A0A6J5VPR8</accession>
<dbReference type="OrthoDB" id="1924787at2759"/>
<dbReference type="Proteomes" id="UP000507222">
    <property type="component" value="Unassembled WGS sequence"/>
</dbReference>
<sequence length="122" mass="13688">MKKLQQSILTGTELVEQIFFLLLAMTGYALHASFLVLDFAWASYETRRHMERCIKALCNADIIGGLKIGRDVSLPKTYVRSARNPLRDLGGKPPSQREILAFYAGAWLFTSNSARALEGQRP</sequence>
<dbReference type="EMBL" id="CAEKKB010000008">
    <property type="protein sequence ID" value="CAB4321275.1"/>
    <property type="molecule type" value="Genomic_DNA"/>
</dbReference>
<protein>
    <submittedName>
        <fullName evidence="2">Uncharacterized protein</fullName>
    </submittedName>
</protein>
<evidence type="ECO:0000313" key="4">
    <source>
        <dbReference type="Proteomes" id="UP000507222"/>
    </source>
</evidence>
<proteinExistence type="predicted"/>
<reference evidence="5" key="1">
    <citation type="journal article" date="2020" name="Genome Biol.">
        <title>Gamete binning: chromosome-level and haplotype-resolved genome assembly enabled by high-throughput single-cell sequencing of gamete genomes.</title>
        <authorList>
            <person name="Campoy J.A."/>
            <person name="Sun H."/>
            <person name="Goel M."/>
            <person name="Jiao W.-B."/>
            <person name="Folz-Donahue K."/>
            <person name="Wang N."/>
            <person name="Rubio M."/>
            <person name="Liu C."/>
            <person name="Kukat C."/>
            <person name="Ruiz D."/>
            <person name="Huettel B."/>
            <person name="Schneeberger K."/>
        </authorList>
    </citation>
    <scope>NUCLEOTIDE SEQUENCE [LARGE SCALE GENOMIC DNA]</scope>
    <source>
        <strain evidence="5">cv. Rojo Pasion</strain>
    </source>
</reference>
<reference evidence="2 4" key="2">
    <citation type="submission" date="2020-05" db="EMBL/GenBank/DDBJ databases">
        <authorList>
            <person name="Campoy J."/>
            <person name="Schneeberger K."/>
            <person name="Spophaly S."/>
        </authorList>
    </citation>
    <scope>NUCLEOTIDE SEQUENCE [LARGE SCALE GENOMIC DNA]</scope>
    <source>
        <strain evidence="2">PruArmRojPasFocal</strain>
    </source>
</reference>
<gene>
    <name evidence="2" type="ORF">CURHAP_LOCUS51142</name>
    <name evidence="3" type="ORF">ORAREDHAP_LOCUS50415</name>
</gene>
<feature type="transmembrane region" description="Helical" evidence="1">
    <location>
        <begin position="18"/>
        <end position="42"/>
    </location>
</feature>
<dbReference type="AlphaFoldDB" id="A0A6J5VPR8"/>
<dbReference type="EMBL" id="CAEKDK010000008">
    <property type="protein sequence ID" value="CAB4290956.1"/>
    <property type="molecule type" value="Genomic_DNA"/>
</dbReference>
<evidence type="ECO:0000313" key="5">
    <source>
        <dbReference type="Proteomes" id="UP000507245"/>
    </source>
</evidence>
<evidence type="ECO:0000313" key="3">
    <source>
        <dbReference type="EMBL" id="CAB4321275.1"/>
    </source>
</evidence>
<organism evidence="2 4">
    <name type="scientific">Prunus armeniaca</name>
    <name type="common">Apricot</name>
    <name type="synonym">Armeniaca vulgaris</name>
    <dbReference type="NCBI Taxonomy" id="36596"/>
    <lineage>
        <taxon>Eukaryota</taxon>
        <taxon>Viridiplantae</taxon>
        <taxon>Streptophyta</taxon>
        <taxon>Embryophyta</taxon>
        <taxon>Tracheophyta</taxon>
        <taxon>Spermatophyta</taxon>
        <taxon>Magnoliopsida</taxon>
        <taxon>eudicotyledons</taxon>
        <taxon>Gunneridae</taxon>
        <taxon>Pentapetalae</taxon>
        <taxon>rosids</taxon>
        <taxon>fabids</taxon>
        <taxon>Rosales</taxon>
        <taxon>Rosaceae</taxon>
        <taxon>Amygdaloideae</taxon>
        <taxon>Amygdaleae</taxon>
        <taxon>Prunus</taxon>
    </lineage>
</organism>
<keyword evidence="1" id="KW-1133">Transmembrane helix</keyword>
<keyword evidence="1" id="KW-0812">Transmembrane</keyword>
<keyword evidence="1" id="KW-0472">Membrane</keyword>